<keyword evidence="8" id="KW-0472">Membrane</keyword>
<feature type="transmembrane region" description="Helical" evidence="8">
    <location>
        <begin position="303"/>
        <end position="326"/>
    </location>
</feature>
<dbReference type="Gene3D" id="3.30.200.20">
    <property type="entry name" value="Phosphorylase Kinase, domain 1"/>
    <property type="match status" value="1"/>
</dbReference>
<keyword evidence="5 10" id="KW-0418">Kinase</keyword>
<dbReference type="InterPro" id="IPR008271">
    <property type="entry name" value="Ser/Thr_kinase_AS"/>
</dbReference>
<comment type="caution">
    <text evidence="10">The sequence shown here is derived from an EMBL/GenBank/DDBJ whole genome shotgun (WGS) entry which is preliminary data.</text>
</comment>
<evidence type="ECO:0000256" key="1">
    <source>
        <dbReference type="ARBA" id="ARBA00012513"/>
    </source>
</evidence>
<evidence type="ECO:0000259" key="9">
    <source>
        <dbReference type="PROSITE" id="PS50011"/>
    </source>
</evidence>
<gene>
    <name evidence="10" type="ORF">JIG36_12640</name>
</gene>
<evidence type="ECO:0000256" key="5">
    <source>
        <dbReference type="ARBA" id="ARBA00022777"/>
    </source>
</evidence>
<evidence type="ECO:0000256" key="7">
    <source>
        <dbReference type="SAM" id="MobiDB-lite"/>
    </source>
</evidence>
<sequence>MSHQAGELLDGRYRLGDRIASGGMGDVWQGTDVLLNRAVAVKTLRDDRATDPHFHRRFQNEARVMAALHHPGIADVYDFGRRPGDPYLVMAFVHGQPLDRRLAGHGRIPVGETMAIVAQVARALQAAHDVGIVHRDVKPGNIIVQPDGTAVLVDFGIAHSAGSADLTATKEVLGTPHYLAPERLSKQGAGPAADLYALGAVAYHCLAGQPPFTAEDTLAIAMQHLREEPPRLPPDIPAAARDVVTTALAKDPADRFPSAATMADAAQRAAGSAFAAATTVLRPGRTEPPEAPTVRLRGRHSKALMLVLVALALVAGFTTLAVAGPFGHGPGSPVPSVSVPAGPPSATPDGHGAGGTTTRTPASPQQTATSRPTTPAPTTPRTTPTTTPPTTPPATTPPATTPPTTTPPPTTAPVTTAPPSPPPATTPTGPQAGLPQRPAQGGDSGL</sequence>
<dbReference type="Proteomes" id="UP000632138">
    <property type="component" value="Unassembled WGS sequence"/>
</dbReference>
<evidence type="ECO:0000313" key="10">
    <source>
        <dbReference type="EMBL" id="MBM2616405.1"/>
    </source>
</evidence>
<dbReference type="EMBL" id="JAENHP010000003">
    <property type="protein sequence ID" value="MBM2616405.1"/>
    <property type="molecule type" value="Genomic_DNA"/>
</dbReference>
<keyword evidence="4" id="KW-0547">Nucleotide-binding</keyword>
<evidence type="ECO:0000256" key="3">
    <source>
        <dbReference type="ARBA" id="ARBA00022679"/>
    </source>
</evidence>
<accession>A0ABS2A994</accession>
<evidence type="ECO:0000256" key="4">
    <source>
        <dbReference type="ARBA" id="ARBA00022741"/>
    </source>
</evidence>
<dbReference type="GO" id="GO:0004674">
    <property type="term" value="F:protein serine/threonine kinase activity"/>
    <property type="evidence" value="ECO:0007669"/>
    <property type="project" value="UniProtKB-KW"/>
</dbReference>
<feature type="domain" description="Protein kinase" evidence="9">
    <location>
        <begin position="13"/>
        <end position="275"/>
    </location>
</feature>
<keyword evidence="6" id="KW-0067">ATP-binding</keyword>
<dbReference type="CDD" id="cd14014">
    <property type="entry name" value="STKc_PknB_like"/>
    <property type="match status" value="1"/>
</dbReference>
<feature type="compositionally biased region" description="Pro residues" evidence="7">
    <location>
        <begin position="386"/>
        <end position="425"/>
    </location>
</feature>
<keyword evidence="8" id="KW-0812">Transmembrane</keyword>
<proteinExistence type="predicted"/>
<keyword evidence="3" id="KW-0808">Transferase</keyword>
<evidence type="ECO:0000256" key="6">
    <source>
        <dbReference type="ARBA" id="ARBA00022840"/>
    </source>
</evidence>
<dbReference type="Pfam" id="PF00069">
    <property type="entry name" value="Pkinase"/>
    <property type="match status" value="1"/>
</dbReference>
<reference evidence="10 11" key="1">
    <citation type="submission" date="2021-01" db="EMBL/GenBank/DDBJ databases">
        <title>Actinoplanes sp. nov. LDG1-06 isolated from lichen.</title>
        <authorList>
            <person name="Saeng-In P."/>
            <person name="Phongsopitanun W."/>
            <person name="Kanchanasin P."/>
            <person name="Yuki M."/>
            <person name="Kudo T."/>
            <person name="Ohkuma M."/>
            <person name="Tanasupawat S."/>
        </authorList>
    </citation>
    <scope>NUCLEOTIDE SEQUENCE [LARGE SCALE GENOMIC DNA]</scope>
    <source>
        <strain evidence="10 11">LDG1-06</strain>
    </source>
</reference>
<dbReference type="InterPro" id="IPR011009">
    <property type="entry name" value="Kinase-like_dom_sf"/>
</dbReference>
<name>A0ABS2A994_9ACTN</name>
<organism evidence="10 11">
    <name type="scientific">Paractinoplanes ovalisporus</name>
    <dbReference type="NCBI Taxonomy" id="2810368"/>
    <lineage>
        <taxon>Bacteria</taxon>
        <taxon>Bacillati</taxon>
        <taxon>Actinomycetota</taxon>
        <taxon>Actinomycetes</taxon>
        <taxon>Micromonosporales</taxon>
        <taxon>Micromonosporaceae</taxon>
        <taxon>Paractinoplanes</taxon>
    </lineage>
</organism>
<dbReference type="SMART" id="SM00220">
    <property type="entry name" value="S_TKc"/>
    <property type="match status" value="1"/>
</dbReference>
<feature type="compositionally biased region" description="Polar residues" evidence="7">
    <location>
        <begin position="356"/>
        <end position="366"/>
    </location>
</feature>
<dbReference type="PANTHER" id="PTHR43289">
    <property type="entry name" value="MITOGEN-ACTIVATED PROTEIN KINASE KINASE KINASE 20-RELATED"/>
    <property type="match status" value="1"/>
</dbReference>
<dbReference type="SUPFAM" id="SSF56112">
    <property type="entry name" value="Protein kinase-like (PK-like)"/>
    <property type="match status" value="1"/>
</dbReference>
<keyword evidence="8" id="KW-1133">Transmembrane helix</keyword>
<dbReference type="Gene3D" id="1.10.510.10">
    <property type="entry name" value="Transferase(Phosphotransferase) domain 1"/>
    <property type="match status" value="1"/>
</dbReference>
<evidence type="ECO:0000256" key="2">
    <source>
        <dbReference type="ARBA" id="ARBA00022527"/>
    </source>
</evidence>
<dbReference type="PANTHER" id="PTHR43289:SF6">
    <property type="entry name" value="SERINE_THREONINE-PROTEIN KINASE NEKL-3"/>
    <property type="match status" value="1"/>
</dbReference>
<protein>
    <recommendedName>
        <fullName evidence="1">non-specific serine/threonine protein kinase</fullName>
        <ecNumber evidence="1">2.7.11.1</ecNumber>
    </recommendedName>
</protein>
<dbReference type="PRINTS" id="PR01217">
    <property type="entry name" value="PRICHEXTENSN"/>
</dbReference>
<dbReference type="RefSeq" id="WP_203376298.1">
    <property type="nucleotide sequence ID" value="NZ_JAENHP010000003.1"/>
</dbReference>
<dbReference type="PROSITE" id="PS50011">
    <property type="entry name" value="PROTEIN_KINASE_DOM"/>
    <property type="match status" value="1"/>
</dbReference>
<keyword evidence="11" id="KW-1185">Reference proteome</keyword>
<evidence type="ECO:0000256" key="8">
    <source>
        <dbReference type="SAM" id="Phobius"/>
    </source>
</evidence>
<feature type="region of interest" description="Disordered" evidence="7">
    <location>
        <begin position="333"/>
        <end position="446"/>
    </location>
</feature>
<evidence type="ECO:0000313" key="11">
    <source>
        <dbReference type="Proteomes" id="UP000632138"/>
    </source>
</evidence>
<dbReference type="InterPro" id="IPR000719">
    <property type="entry name" value="Prot_kinase_dom"/>
</dbReference>
<dbReference type="PROSITE" id="PS00108">
    <property type="entry name" value="PROTEIN_KINASE_ST"/>
    <property type="match status" value="1"/>
</dbReference>
<keyword evidence="2 10" id="KW-0723">Serine/threonine-protein kinase</keyword>
<dbReference type="EC" id="2.7.11.1" evidence="1"/>